<name>A0A1D2J7T8_PARBR</name>
<evidence type="ECO:0000256" key="6">
    <source>
        <dbReference type="ARBA" id="ARBA00023242"/>
    </source>
</evidence>
<dbReference type="VEuPathDB" id="FungiDB:PABG_03641"/>
<evidence type="ECO:0000256" key="5">
    <source>
        <dbReference type="ARBA" id="ARBA00023163"/>
    </source>
</evidence>
<comment type="subunit">
    <text evidence="8">Component of the Mediator complex.</text>
</comment>
<protein>
    <recommendedName>
        <fullName evidence="3 8">Mediator of RNA polymerase II transcription subunit 17</fullName>
    </recommendedName>
    <alternativeName>
        <fullName evidence="7 8">Mediator complex subunit 17</fullName>
    </alternativeName>
</protein>
<dbReference type="AlphaFoldDB" id="A0A1D2J7T8"/>
<evidence type="ECO:0000256" key="7">
    <source>
        <dbReference type="ARBA" id="ARBA00032014"/>
    </source>
</evidence>
<evidence type="ECO:0000256" key="8">
    <source>
        <dbReference type="RuleBase" id="RU364140"/>
    </source>
</evidence>
<dbReference type="Proteomes" id="UP000242814">
    <property type="component" value="Unassembled WGS sequence"/>
</dbReference>
<keyword evidence="5 8" id="KW-0804">Transcription</keyword>
<comment type="caution">
    <text evidence="10">The sequence shown here is derived from an EMBL/GenBank/DDBJ whole genome shotgun (WGS) entry which is preliminary data.</text>
</comment>
<dbReference type="GO" id="GO:0006357">
    <property type="term" value="P:regulation of transcription by RNA polymerase II"/>
    <property type="evidence" value="ECO:0007669"/>
    <property type="project" value="InterPro"/>
</dbReference>
<comment type="subcellular location">
    <subcellularLocation>
        <location evidence="1 8">Nucleus</location>
    </subcellularLocation>
</comment>
<evidence type="ECO:0000256" key="9">
    <source>
        <dbReference type="SAM" id="MobiDB-lite"/>
    </source>
</evidence>
<comment type="similarity">
    <text evidence="2 8">Belongs to the Mediator complex subunit 17 family.</text>
</comment>
<gene>
    <name evidence="8" type="primary">MED17</name>
    <name evidence="10" type="ORF">ACO22_06318</name>
</gene>
<organism evidence="10 11">
    <name type="scientific">Paracoccidioides brasiliensis</name>
    <dbReference type="NCBI Taxonomy" id="121759"/>
    <lineage>
        <taxon>Eukaryota</taxon>
        <taxon>Fungi</taxon>
        <taxon>Dikarya</taxon>
        <taxon>Ascomycota</taxon>
        <taxon>Pezizomycotina</taxon>
        <taxon>Eurotiomycetes</taxon>
        <taxon>Eurotiomycetidae</taxon>
        <taxon>Onygenales</taxon>
        <taxon>Ajellomycetaceae</taxon>
        <taxon>Paracoccidioides</taxon>
    </lineage>
</organism>
<accession>A0A1D2J7T8</accession>
<dbReference type="PANTHER" id="PTHR13114">
    <property type="entry name" value="MEDIATOR OF RNA POLYMERASE II TRANSCRIPTION SUBUNIT 17"/>
    <property type="match status" value="1"/>
</dbReference>
<reference evidence="10 11" key="1">
    <citation type="submission" date="2016-06" db="EMBL/GenBank/DDBJ databases">
        <authorList>
            <person name="Kjaerup R.B."/>
            <person name="Dalgaard T.S."/>
            <person name="Juul-Madsen H.R."/>
        </authorList>
    </citation>
    <scope>NUCLEOTIDE SEQUENCE [LARGE SCALE GENOMIC DNA]</scope>
    <source>
        <strain evidence="10 11">Pb300</strain>
    </source>
</reference>
<comment type="function">
    <text evidence="8">Component of the Mediator complex, a coactivator involved in the regulated transcription of nearly all RNA polymerase II-dependent genes. Mediator functions as a bridge to convey information from gene-specific regulatory proteins to the basal RNA polymerase II transcription machinery. Mediator is recruited to promoters by direct interactions with regulatory proteins and serves as a scaffold for the assembly of a functional preinitiation complex with RNA polymerase II and the general transcription factors.</text>
</comment>
<dbReference type="Pfam" id="PF10156">
    <property type="entry name" value="Med17"/>
    <property type="match status" value="1"/>
</dbReference>
<dbReference type="VEuPathDB" id="FungiDB:PADG_00191"/>
<evidence type="ECO:0000256" key="3">
    <source>
        <dbReference type="ARBA" id="ARBA00019610"/>
    </source>
</evidence>
<dbReference type="GO" id="GO:0070847">
    <property type="term" value="C:core mediator complex"/>
    <property type="evidence" value="ECO:0007669"/>
    <property type="project" value="TreeGrafter"/>
</dbReference>
<dbReference type="Gene3D" id="6.10.250.2620">
    <property type="match status" value="1"/>
</dbReference>
<evidence type="ECO:0000313" key="10">
    <source>
        <dbReference type="EMBL" id="ODH16894.1"/>
    </source>
</evidence>
<evidence type="ECO:0000256" key="1">
    <source>
        <dbReference type="ARBA" id="ARBA00004123"/>
    </source>
</evidence>
<evidence type="ECO:0000256" key="4">
    <source>
        <dbReference type="ARBA" id="ARBA00023015"/>
    </source>
</evidence>
<evidence type="ECO:0000256" key="2">
    <source>
        <dbReference type="ARBA" id="ARBA00005635"/>
    </source>
</evidence>
<sequence length="699" mass="77914">MAESFTLPLRPLSQKPLDESDSLPIRIAQINAQRGSFRNVTEQSLQEEIEARRAAEETGQELDGVESQEAKPTDRLKHVFKSRAQIVDFAMQAHAEANYALDFVSLLLSKYTPRQAEISMSPYLKQSAPLGSLETDVVKVPEKTAAAQKEIDNLSRGWKLESFDAAASKLLQSATRLEEEVAAETKYWAGIIDIKEKGWKVCRLPRERQTLGVQFGFLEATPSFRDRGLAALRQGDGGQLTLDRGLQTSKPRSLRVRVHQDNQIVGASKLIRLVLSPDDPIECRIRLARDALYEEELFHEINREARTLLQHGVESKQNLIQFQANESQQILIDMVGLEDGILDLDQQEHVEDALAETVAQSLRLLLSHAHRLKYRRRTRIPPPVTEKRRPDPEYSLLKPTVGYLQHKSALRWLKSFLDSTTKTLQLAGLKCKYDTAPLVSVQLPPISSGAGAAFESDNPPFVERLVDSFLSPLESIITGTFLSPASSFKIRVTTSTNANALGTEFEIATNITSAPRSNSKSSRTGLRSDLQQIILHLFTIDLVFLIPHLAGTSESFPSTLTQPINPSQPPKDSKDDFNPPTPLPESYLTSWEPIFPENGELAAFSPSKRRSKKLTIDLHPNRLDVQCHWLDGPDTDSDYALFDGAVDVTAKLKGPPKGLIAHSWRVDANDAGGFDLQGGEKMLQDVLRDMSRGEIKEEL</sequence>
<dbReference type="PANTHER" id="PTHR13114:SF7">
    <property type="entry name" value="MEDIATOR OF RNA POLYMERASE II TRANSCRIPTION SUBUNIT 17"/>
    <property type="match status" value="1"/>
</dbReference>
<feature type="region of interest" description="Disordered" evidence="9">
    <location>
        <begin position="1"/>
        <end position="20"/>
    </location>
</feature>
<dbReference type="GO" id="GO:0003712">
    <property type="term" value="F:transcription coregulator activity"/>
    <property type="evidence" value="ECO:0007669"/>
    <property type="project" value="InterPro"/>
</dbReference>
<dbReference type="GO" id="GO:0016592">
    <property type="term" value="C:mediator complex"/>
    <property type="evidence" value="ECO:0007669"/>
    <property type="project" value="InterPro"/>
</dbReference>
<dbReference type="InterPro" id="IPR019313">
    <property type="entry name" value="Mediator_Med17"/>
</dbReference>
<feature type="compositionally biased region" description="Polar residues" evidence="9">
    <location>
        <begin position="556"/>
        <end position="565"/>
    </location>
</feature>
<keyword evidence="4 8" id="KW-0805">Transcription regulation</keyword>
<feature type="region of interest" description="Disordered" evidence="9">
    <location>
        <begin position="556"/>
        <end position="583"/>
    </location>
</feature>
<evidence type="ECO:0000313" key="11">
    <source>
        <dbReference type="Proteomes" id="UP000242814"/>
    </source>
</evidence>
<keyword evidence="6 8" id="KW-0539">Nucleus</keyword>
<dbReference type="EMBL" id="LZYO01000332">
    <property type="protein sequence ID" value="ODH16894.1"/>
    <property type="molecule type" value="Genomic_DNA"/>
</dbReference>
<proteinExistence type="inferred from homology"/>
<keyword evidence="8" id="KW-0010">Activator</keyword>